<dbReference type="Gene3D" id="3.90.550.10">
    <property type="entry name" value="Spore Coat Polysaccharide Biosynthesis Protein SpsA, Chain A"/>
    <property type="match status" value="1"/>
</dbReference>
<name>A0A556QJF6_9BACT</name>
<evidence type="ECO:0000313" key="2">
    <source>
        <dbReference type="EMBL" id="TSJ76783.1"/>
    </source>
</evidence>
<feature type="domain" description="Nucleotidyl transferase" evidence="1">
    <location>
        <begin position="8"/>
        <end position="142"/>
    </location>
</feature>
<organism evidence="2 3">
    <name type="scientific">Rariglobus hedericola</name>
    <dbReference type="NCBI Taxonomy" id="2597822"/>
    <lineage>
        <taxon>Bacteria</taxon>
        <taxon>Pseudomonadati</taxon>
        <taxon>Verrucomicrobiota</taxon>
        <taxon>Opitutia</taxon>
        <taxon>Opitutales</taxon>
        <taxon>Opitutaceae</taxon>
        <taxon>Rariglobus</taxon>
    </lineage>
</organism>
<dbReference type="InterPro" id="IPR029044">
    <property type="entry name" value="Nucleotide-diphossugar_trans"/>
</dbReference>
<protein>
    <submittedName>
        <fullName evidence="2">Nucleotidyltransferase</fullName>
    </submittedName>
</protein>
<proteinExistence type="predicted"/>
<dbReference type="Pfam" id="PF00483">
    <property type="entry name" value="NTP_transferase"/>
    <property type="match status" value="1"/>
</dbReference>
<evidence type="ECO:0000259" key="1">
    <source>
        <dbReference type="Pfam" id="PF00483"/>
    </source>
</evidence>
<dbReference type="Proteomes" id="UP000315648">
    <property type="component" value="Unassembled WGS sequence"/>
</dbReference>
<comment type="caution">
    <text evidence="2">The sequence shown here is derived from an EMBL/GenBank/DDBJ whole genome shotgun (WGS) entry which is preliminary data.</text>
</comment>
<dbReference type="InterPro" id="IPR005835">
    <property type="entry name" value="NTP_transferase_dom"/>
</dbReference>
<keyword evidence="2" id="KW-0808">Transferase</keyword>
<evidence type="ECO:0000313" key="3">
    <source>
        <dbReference type="Proteomes" id="UP000315648"/>
    </source>
</evidence>
<dbReference type="EMBL" id="VMBG01000002">
    <property type="protein sequence ID" value="TSJ76783.1"/>
    <property type="molecule type" value="Genomic_DNA"/>
</dbReference>
<dbReference type="GO" id="GO:0016740">
    <property type="term" value="F:transferase activity"/>
    <property type="evidence" value="ECO:0007669"/>
    <property type="project" value="UniProtKB-KW"/>
</dbReference>
<dbReference type="RefSeq" id="WP_144230558.1">
    <property type="nucleotide sequence ID" value="NZ_CBCRVV010000009.1"/>
</dbReference>
<dbReference type="SUPFAM" id="SSF53448">
    <property type="entry name" value="Nucleotide-diphospho-sugar transferases"/>
    <property type="match status" value="1"/>
</dbReference>
<sequence length="310" mass="33564">MSSAPTLLVLAAGMGSRYGGLKQVDPVGPSGETILDYAVFDAIREGFGRVVFVIRKEFEEAFRTQVAAKYADKVKVDYVFQALDALPPGFAVPEGREKPWGTGHAVWCARDAVTEPFAVIGADDFFGRDAFRQLALFLREGAATEIEDAAPNFAMIGYRLANTLSENGAVSRGVCATGGDGYLEKVVEHTGIRREEVAATATGDADAEKKYTGEETVSMNCWAFTPEFFTGLNEQFEAFLEARGAEMKSEFYLPEAVSEQVAEGLATVEVRTTSASWFGVTYREDKPRVQVALAELVAGGDYPAQLFPVA</sequence>
<keyword evidence="3" id="KW-1185">Reference proteome</keyword>
<accession>A0A556QJF6</accession>
<gene>
    <name evidence="2" type="ORF">FPL22_11715</name>
</gene>
<dbReference type="AlphaFoldDB" id="A0A556QJF6"/>
<dbReference type="OrthoDB" id="9779926at2"/>
<reference evidence="2 3" key="1">
    <citation type="submission" date="2019-07" db="EMBL/GenBank/DDBJ databases">
        <title>Description of 53C-WASEF.</title>
        <authorList>
            <person name="Pitt A."/>
            <person name="Hahn M.W."/>
        </authorList>
    </citation>
    <scope>NUCLEOTIDE SEQUENCE [LARGE SCALE GENOMIC DNA]</scope>
    <source>
        <strain evidence="2 3">53C-WASEF</strain>
    </source>
</reference>